<evidence type="ECO:0000256" key="1">
    <source>
        <dbReference type="ARBA" id="ARBA00004167"/>
    </source>
</evidence>
<dbReference type="PROSITE" id="PS51778">
    <property type="entry name" value="VAST"/>
    <property type="match status" value="1"/>
</dbReference>
<dbReference type="InterPro" id="IPR011993">
    <property type="entry name" value="PH-like_dom_sf"/>
</dbReference>
<reference evidence="8" key="1">
    <citation type="submission" date="2023-09" db="UniProtKB">
        <authorList>
            <consortium name="Ensembl"/>
        </authorList>
    </citation>
    <scope>IDENTIFICATION</scope>
</reference>
<name>A0A3B4H2Q9_9CICH</name>
<keyword evidence="4 6" id="KW-0472">Membrane</keyword>
<dbReference type="GO" id="GO:0120020">
    <property type="term" value="F:cholesterol transfer activity"/>
    <property type="evidence" value="ECO:0007669"/>
    <property type="project" value="TreeGrafter"/>
</dbReference>
<keyword evidence="3 6" id="KW-1133">Transmembrane helix</keyword>
<evidence type="ECO:0000256" key="4">
    <source>
        <dbReference type="ARBA" id="ARBA00023136"/>
    </source>
</evidence>
<dbReference type="GeneTree" id="ENSGT00940000161007"/>
<dbReference type="GO" id="GO:0032366">
    <property type="term" value="P:intracellular sterol transport"/>
    <property type="evidence" value="ECO:0007669"/>
    <property type="project" value="TreeGrafter"/>
</dbReference>
<evidence type="ECO:0000256" key="6">
    <source>
        <dbReference type="SAM" id="Phobius"/>
    </source>
</evidence>
<dbReference type="Ensembl" id="ENSPNYT00000030192.1">
    <property type="protein sequence ID" value="ENSPNYP00000029475.1"/>
    <property type="gene ID" value="ENSPNYG00000022192.1"/>
</dbReference>
<dbReference type="FunFam" id="2.30.29.30:FF:000008">
    <property type="entry name" value="GRAM domain containing 1B"/>
    <property type="match status" value="1"/>
</dbReference>
<dbReference type="InterPro" id="IPR051482">
    <property type="entry name" value="Cholesterol_transport"/>
</dbReference>
<feature type="compositionally biased region" description="Low complexity" evidence="5">
    <location>
        <begin position="255"/>
        <end position="274"/>
    </location>
</feature>
<dbReference type="InterPro" id="IPR004182">
    <property type="entry name" value="GRAM"/>
</dbReference>
<dbReference type="PANTHER" id="PTHR23319">
    <property type="entry name" value="GRAM DOMAIN CONTAINING 1B, ISOFORM E"/>
    <property type="match status" value="1"/>
</dbReference>
<feature type="compositionally biased region" description="Polar residues" evidence="5">
    <location>
        <begin position="368"/>
        <end position="377"/>
    </location>
</feature>
<gene>
    <name evidence="8" type="primary">GRAMD1A</name>
</gene>
<organism evidence="8">
    <name type="scientific">Pundamilia nyererei</name>
    <dbReference type="NCBI Taxonomy" id="303518"/>
    <lineage>
        <taxon>Eukaryota</taxon>
        <taxon>Metazoa</taxon>
        <taxon>Chordata</taxon>
        <taxon>Craniata</taxon>
        <taxon>Vertebrata</taxon>
        <taxon>Euteleostomi</taxon>
        <taxon>Actinopterygii</taxon>
        <taxon>Neopterygii</taxon>
        <taxon>Teleostei</taxon>
        <taxon>Neoteleostei</taxon>
        <taxon>Acanthomorphata</taxon>
        <taxon>Ovalentaria</taxon>
        <taxon>Cichlomorphae</taxon>
        <taxon>Cichliformes</taxon>
        <taxon>Cichlidae</taxon>
        <taxon>African cichlids</taxon>
        <taxon>Pseudocrenilabrinae</taxon>
        <taxon>Haplochromini</taxon>
        <taxon>Pundamilia</taxon>
    </lineage>
</organism>
<feature type="compositionally biased region" description="Low complexity" evidence="5">
    <location>
        <begin position="328"/>
        <end position="346"/>
    </location>
</feature>
<sequence length="773" mass="84716">MFTASNSPRSTPGSSPSLRRRVLGGGRASENEAGGEKSSSGGGGGAGSDGALPSIPSASSLSSAYPIASRHFSRNAKKMQSWYNQVLSPTYKQRNEDFRKIFKKLPDSERLIVYSCALQKDILLQGRLYLSENWLCFYSNIFRWETTQITILLKDVTSMTKEKTAKLIPNAIQISTDNEKSQHFFTSFGARDRSYMMIFRLWQNALLDKLQSLSPKELWHIVHQCYGTELGLTSEDDDYVSPTAEHMNGLPGEESGSVTDLLDLSSVSVPSAGSSPPPLVPCSLSSPPSAASLGGSSPPSSASCLPVEVPSLSGSRLGSEPLEPSPPSSHSSLPSTTTTNASFSATLEEGGDSLSESANHMLPPPTASLGNLSSLDITNDEDLPTDPSNSSDTQEEEVEAFCADLSGRLLINTAVRMSVDKLHDLLFSADTHFIQHLFSQRHFTLSVGEWQQDGSSGNTSRVLSYTIALNNPLGPKTAPVVETQQTLQKSSARGECYVVDSEVITSGIPYQDYFYTVHRYCLTSINKHKSRLVSSDICYKKQPWSLVKALIEKNTWSGIEEYYKHMESEVCKLETLLQTEVTVMTTGEAVGTDAAKTPPGLRRRKRTCSRRQGDREREREGGGAGGGDRGDRGVGEERDTREASQFMKLGERSRGGGHNSISTILLIVSFICILVVLVALNMLLFYKLYALERAAHTLETWHSYSVADRSPLPQTAGEWAQVLQLQRQFHQAQLSKWQQILQSSVSLLDQMKQSLEKLHQGIVVPEVKQDPPA</sequence>
<evidence type="ECO:0000259" key="7">
    <source>
        <dbReference type="PROSITE" id="PS51778"/>
    </source>
</evidence>
<feature type="compositionally biased region" description="Basic and acidic residues" evidence="5">
    <location>
        <begin position="628"/>
        <end position="642"/>
    </location>
</feature>
<dbReference type="GO" id="GO:0140268">
    <property type="term" value="C:endoplasmic reticulum-plasma membrane contact site"/>
    <property type="evidence" value="ECO:0007669"/>
    <property type="project" value="TreeGrafter"/>
</dbReference>
<feature type="region of interest" description="Disordered" evidence="5">
    <location>
        <begin position="588"/>
        <end position="657"/>
    </location>
</feature>
<feature type="domain" description="VASt" evidence="7">
    <location>
        <begin position="406"/>
        <end position="578"/>
    </location>
</feature>
<dbReference type="GO" id="GO:0005789">
    <property type="term" value="C:endoplasmic reticulum membrane"/>
    <property type="evidence" value="ECO:0007669"/>
    <property type="project" value="UniProtKB-ARBA"/>
</dbReference>
<feature type="compositionally biased region" description="Low complexity" evidence="5">
    <location>
        <begin position="281"/>
        <end position="307"/>
    </location>
</feature>
<dbReference type="Pfam" id="PF16016">
    <property type="entry name" value="VASt"/>
    <property type="match status" value="1"/>
</dbReference>
<keyword evidence="2 6" id="KW-0812">Transmembrane</keyword>
<dbReference type="CDD" id="cd13220">
    <property type="entry name" value="PH-GRAM_GRAMDC"/>
    <property type="match status" value="1"/>
</dbReference>
<evidence type="ECO:0000256" key="3">
    <source>
        <dbReference type="ARBA" id="ARBA00022989"/>
    </source>
</evidence>
<dbReference type="PANTHER" id="PTHR23319:SF8">
    <property type="entry name" value="PROTEIN ASTER-A"/>
    <property type="match status" value="1"/>
</dbReference>
<dbReference type="STRING" id="303518.ENSPNYP00000029475"/>
<proteinExistence type="predicted"/>
<feature type="region of interest" description="Disordered" evidence="5">
    <location>
        <begin position="1"/>
        <end position="52"/>
    </location>
</feature>
<dbReference type="Pfam" id="PF02893">
    <property type="entry name" value="GRAM"/>
    <property type="match status" value="1"/>
</dbReference>
<feature type="transmembrane region" description="Helical" evidence="6">
    <location>
        <begin position="664"/>
        <end position="686"/>
    </location>
</feature>
<comment type="subcellular location">
    <subcellularLocation>
        <location evidence="1">Membrane</location>
        <topology evidence="1">Single-pass membrane protein</topology>
    </subcellularLocation>
</comment>
<evidence type="ECO:0000256" key="2">
    <source>
        <dbReference type="ARBA" id="ARBA00022692"/>
    </source>
</evidence>
<evidence type="ECO:0000313" key="8">
    <source>
        <dbReference type="Ensembl" id="ENSPNYP00000029475.1"/>
    </source>
</evidence>
<dbReference type="InterPro" id="IPR031968">
    <property type="entry name" value="VASt"/>
</dbReference>
<feature type="compositionally biased region" description="Polar residues" evidence="5">
    <location>
        <begin position="1"/>
        <end position="17"/>
    </location>
</feature>
<accession>A0A3B4H2Q9</accession>
<dbReference type="GO" id="GO:0015485">
    <property type="term" value="F:cholesterol binding"/>
    <property type="evidence" value="ECO:0007669"/>
    <property type="project" value="TreeGrafter"/>
</dbReference>
<dbReference type="AlphaFoldDB" id="A0A3B4H2Q9"/>
<dbReference type="GO" id="GO:0005886">
    <property type="term" value="C:plasma membrane"/>
    <property type="evidence" value="ECO:0007669"/>
    <property type="project" value="TreeGrafter"/>
</dbReference>
<dbReference type="SMART" id="SM00568">
    <property type="entry name" value="GRAM"/>
    <property type="match status" value="1"/>
</dbReference>
<evidence type="ECO:0000256" key="5">
    <source>
        <dbReference type="SAM" id="MobiDB-lite"/>
    </source>
</evidence>
<feature type="compositionally biased region" description="Basic and acidic residues" evidence="5">
    <location>
        <begin position="611"/>
        <end position="621"/>
    </location>
</feature>
<protein>
    <submittedName>
        <fullName evidence="8">GRAM domain containing 1A</fullName>
    </submittedName>
</protein>
<dbReference type="Gene3D" id="2.30.29.30">
    <property type="entry name" value="Pleckstrin-homology domain (PH domain)/Phosphotyrosine-binding domain (PTB)"/>
    <property type="match status" value="1"/>
</dbReference>
<feature type="region of interest" description="Disordered" evidence="5">
    <location>
        <begin position="237"/>
        <end position="398"/>
    </location>
</feature>